<dbReference type="EMBL" id="CQQC01002155">
    <property type="protein sequence ID" value="CNW55661.1"/>
    <property type="molecule type" value="Genomic_DNA"/>
</dbReference>
<name>A0A655ADH7_MYCTX</name>
<evidence type="ECO:0000313" key="4">
    <source>
        <dbReference type="Proteomes" id="UP000039217"/>
    </source>
</evidence>
<evidence type="ECO:0000313" key="2">
    <source>
        <dbReference type="EMBL" id="CKU36125.1"/>
    </source>
</evidence>
<dbReference type="Proteomes" id="UP000050164">
    <property type="component" value="Unassembled WGS sequence"/>
</dbReference>
<dbReference type="EMBL" id="CNFT01000898">
    <property type="protein sequence ID" value="CKS52733.1"/>
    <property type="molecule type" value="Genomic_DNA"/>
</dbReference>
<protein>
    <submittedName>
        <fullName evidence="1">Uncharacterized protein</fullName>
    </submittedName>
</protein>
<evidence type="ECO:0000313" key="5">
    <source>
        <dbReference type="Proteomes" id="UP000048948"/>
    </source>
</evidence>
<proteinExistence type="predicted"/>
<dbReference type="AlphaFoldDB" id="A0A655ADH7"/>
<organism evidence="1 6">
    <name type="scientific">Mycobacterium tuberculosis</name>
    <dbReference type="NCBI Taxonomy" id="1773"/>
    <lineage>
        <taxon>Bacteria</taxon>
        <taxon>Bacillati</taxon>
        <taxon>Actinomycetota</taxon>
        <taxon>Actinomycetes</taxon>
        <taxon>Mycobacteriales</taxon>
        <taxon>Mycobacteriaceae</taxon>
        <taxon>Mycobacterium</taxon>
        <taxon>Mycobacterium tuberculosis complex</taxon>
    </lineage>
</organism>
<dbReference type="Proteomes" id="UP000039217">
    <property type="component" value="Unassembled WGS sequence"/>
</dbReference>
<sequence>MNRLAAMQDWPLFCTRPVTAVLTAASRSADGITMNGSLPPSSSTVGLISLPAIAPTDWPAGSLPVSVAAATRGSRRMASTAPELTSNVWKQPSGKPPRAMTSARYSAHCGTFDACLSRPTFPAISAGAANRTACHRGKFHGITARITPSGWYRP</sequence>
<reference evidence="4 5" key="1">
    <citation type="submission" date="2015-03" db="EMBL/GenBank/DDBJ databases">
        <authorList>
            <consortium name="Pathogen Informatics"/>
        </authorList>
    </citation>
    <scope>NUCLEOTIDE SEQUENCE [LARGE SCALE GENOMIC DNA]</scope>
    <source>
        <strain evidence="2 5">Bir 172</strain>
        <strain evidence="1 6">Bir 185</strain>
        <strain evidence="3 4">D00501624</strain>
    </source>
</reference>
<evidence type="ECO:0000313" key="3">
    <source>
        <dbReference type="EMBL" id="CNW55661.1"/>
    </source>
</evidence>
<evidence type="ECO:0000313" key="6">
    <source>
        <dbReference type="Proteomes" id="UP000050164"/>
    </source>
</evidence>
<accession>A0A655ADH7</accession>
<gene>
    <name evidence="3" type="ORF">ERS007661_04086</name>
    <name evidence="2" type="ORF">ERS027646_04725</name>
    <name evidence="1" type="ORF">ERS027659_03227</name>
</gene>
<evidence type="ECO:0000313" key="1">
    <source>
        <dbReference type="EMBL" id="CKS52733.1"/>
    </source>
</evidence>
<dbReference type="Proteomes" id="UP000048948">
    <property type="component" value="Unassembled WGS sequence"/>
</dbReference>
<dbReference type="EMBL" id="CNGE01001634">
    <property type="protein sequence ID" value="CKU36125.1"/>
    <property type="molecule type" value="Genomic_DNA"/>
</dbReference>